<feature type="compositionally biased region" description="Low complexity" evidence="1">
    <location>
        <begin position="262"/>
        <end position="276"/>
    </location>
</feature>
<sequence length="809" mass="90649">MALAMDIPTSTTRTIAALDNSDVLALALFHRVQALSSVTSSSTPPTYLSSFSQIITRLHTVLASLRTEAADEQSPVYSTDTAIQLDGILRACTVALGYLNNNFEKLNTSWDARLGLEESISDYVLQIQKYETILHNILDDVQDRRAAKRLITAPIRATDELPQKDNPAQHVQQAQNEQDETALSEIRRHIGRIALKFLERGDSGLETVGDDLWSKVRAQLFKDGLSSQVVDKNSVSLRSFFQSIQRSFDSHPTITSSPNIGLSTYTPPSSPLPSTTKTRRASISYSSPYLYTEESYLFLEDFPLSSSPTTVSSSLVTQPLSTMTTMKSHTRALPMRDSRRSITTADVEYITTEDLTRLASRSNPSSISKSIASLSLQDRRASHSGRSSTVPVGPDQFGSPIAPAALWTKVSREKFTAEAFRRSKKHFEAFPSFIAILGFIGDEELQRLSDLSNEIRQSRMLYAIPSHKAVIRNEKGSLSKENSRSKQRGYHGEHQHKRDYAYAEEIRPRRKEHDSKSYRDRDTSYHDKRSQPHPISSNQSRNRTSSMSLVMPGPQSRDSISRPKPTIVSPPISSSGITNPNMTLTLRNGSASRSPTRPKSILKNANPHDVVYDSYSNPSEVPSSWPRQSHVPHLEAAIRASRNSTTEHSDCGSHTSSNSERERRRQSHRSGSERSSSSDASRERYNYGSGKSKDNLRPNKPRNEFYTVALGNDANKPPSARRNSTMVAQHDEPRRSSVAHREGRDSISSEPRRSSRASSDEYDKERGERSRQRDSRDYSSAPRHVEHDGRDHRKERRPSLLSAMKDALH</sequence>
<feature type="compositionally biased region" description="Basic and acidic residues" evidence="1">
    <location>
        <begin position="729"/>
        <end position="792"/>
    </location>
</feature>
<evidence type="ECO:0000313" key="4">
    <source>
        <dbReference type="Proteomes" id="UP001583280"/>
    </source>
</evidence>
<dbReference type="PANTHER" id="PTHR42081">
    <property type="entry name" value="ZINC FINGER PROTEIN DHHC DOMAIN CONTAINING PROTEIN"/>
    <property type="match status" value="1"/>
</dbReference>
<feature type="compositionally biased region" description="Basic and acidic residues" evidence="1">
    <location>
        <begin position="680"/>
        <end position="703"/>
    </location>
</feature>
<feature type="compositionally biased region" description="Polar residues" evidence="1">
    <location>
        <begin position="533"/>
        <end position="548"/>
    </location>
</feature>
<gene>
    <name evidence="3" type="ORF">Cpir12675_006400</name>
</gene>
<evidence type="ECO:0000259" key="2">
    <source>
        <dbReference type="Pfam" id="PF26118"/>
    </source>
</evidence>
<feature type="compositionally biased region" description="Polar residues" evidence="1">
    <location>
        <begin position="614"/>
        <end position="627"/>
    </location>
</feature>
<reference evidence="3 4" key="1">
    <citation type="journal article" date="2024" name="IMA Fungus">
        <title>IMA Genome - F19 : A genome assembly and annotation guide to empower mycologists, including annotated draft genome sequences of Ceratocystis pirilliformis, Diaporthe australafricana, Fusarium ophioides, Paecilomyces lecythidis, and Sporothrix stenoceras.</title>
        <authorList>
            <person name="Aylward J."/>
            <person name="Wilson A.M."/>
            <person name="Visagie C.M."/>
            <person name="Spraker J."/>
            <person name="Barnes I."/>
            <person name="Buitendag C."/>
            <person name="Ceriani C."/>
            <person name="Del Mar Angel L."/>
            <person name="du Plessis D."/>
            <person name="Fuchs T."/>
            <person name="Gasser K."/>
            <person name="Kramer D."/>
            <person name="Li W."/>
            <person name="Munsamy K."/>
            <person name="Piso A."/>
            <person name="Price J.L."/>
            <person name="Sonnekus B."/>
            <person name="Thomas C."/>
            <person name="van der Nest A."/>
            <person name="van Dijk A."/>
            <person name="van Heerden A."/>
            <person name="van Vuuren N."/>
            <person name="Yilmaz N."/>
            <person name="Duong T.A."/>
            <person name="van der Merwe N.A."/>
            <person name="Wingfield M.J."/>
            <person name="Wingfield B.D."/>
        </authorList>
    </citation>
    <scope>NUCLEOTIDE SEQUENCE [LARGE SCALE GENOMIC DNA]</scope>
    <source>
        <strain evidence="3 4">CMW 12675</strain>
    </source>
</reference>
<feature type="compositionally biased region" description="Polar residues" evidence="1">
    <location>
        <begin position="571"/>
        <end position="597"/>
    </location>
</feature>
<evidence type="ECO:0000256" key="1">
    <source>
        <dbReference type="SAM" id="MobiDB-lite"/>
    </source>
</evidence>
<feature type="compositionally biased region" description="Basic and acidic residues" evidence="1">
    <location>
        <begin position="473"/>
        <end position="530"/>
    </location>
</feature>
<feature type="compositionally biased region" description="Polar residues" evidence="1">
    <location>
        <begin position="252"/>
        <end position="261"/>
    </location>
</feature>
<keyword evidence="4" id="KW-1185">Reference proteome</keyword>
<dbReference type="Proteomes" id="UP001583280">
    <property type="component" value="Unassembled WGS sequence"/>
</dbReference>
<feature type="region of interest" description="Disordered" evidence="1">
    <location>
        <begin position="252"/>
        <end position="277"/>
    </location>
</feature>
<feature type="region of interest" description="Disordered" evidence="1">
    <location>
        <begin position="473"/>
        <end position="809"/>
    </location>
</feature>
<name>A0ABR3YJ00_9PEZI</name>
<feature type="domain" description="DUF8035" evidence="2">
    <location>
        <begin position="405"/>
        <end position="457"/>
    </location>
</feature>
<dbReference type="EMBL" id="JAWDJO010000294">
    <property type="protein sequence ID" value="KAL1887827.1"/>
    <property type="molecule type" value="Genomic_DNA"/>
</dbReference>
<organism evidence="3 4">
    <name type="scientific">Ceratocystis pirilliformis</name>
    <dbReference type="NCBI Taxonomy" id="259994"/>
    <lineage>
        <taxon>Eukaryota</taxon>
        <taxon>Fungi</taxon>
        <taxon>Dikarya</taxon>
        <taxon>Ascomycota</taxon>
        <taxon>Pezizomycotina</taxon>
        <taxon>Sordariomycetes</taxon>
        <taxon>Hypocreomycetidae</taxon>
        <taxon>Microascales</taxon>
        <taxon>Ceratocystidaceae</taxon>
        <taxon>Ceratocystis</taxon>
    </lineage>
</organism>
<comment type="caution">
    <text evidence="3">The sequence shown here is derived from an EMBL/GenBank/DDBJ whole genome shotgun (WGS) entry which is preliminary data.</text>
</comment>
<dbReference type="PANTHER" id="PTHR42081:SF2">
    <property type="entry name" value="NIPPED-B-LIKE PROTEIN B"/>
    <property type="match status" value="1"/>
</dbReference>
<evidence type="ECO:0000313" key="3">
    <source>
        <dbReference type="EMBL" id="KAL1887827.1"/>
    </source>
</evidence>
<accession>A0ABR3YJ00</accession>
<dbReference type="Pfam" id="PF26118">
    <property type="entry name" value="DUF8035"/>
    <property type="match status" value="1"/>
</dbReference>
<dbReference type="InterPro" id="IPR058348">
    <property type="entry name" value="DUF8035"/>
</dbReference>
<protein>
    <recommendedName>
        <fullName evidence="2">DUF8035 domain-containing protein</fullName>
    </recommendedName>
</protein>
<proteinExistence type="predicted"/>